<keyword evidence="4 11" id="KW-0863">Zinc-finger</keyword>
<feature type="compositionally biased region" description="Low complexity" evidence="13">
    <location>
        <begin position="924"/>
        <end position="946"/>
    </location>
</feature>
<dbReference type="Proteomes" id="UP000620104">
    <property type="component" value="Unassembled WGS sequence"/>
</dbReference>
<keyword evidence="2" id="KW-0479">Metal-binding</keyword>
<feature type="region of interest" description="Disordered" evidence="13">
    <location>
        <begin position="50"/>
        <end position="83"/>
    </location>
</feature>
<dbReference type="GO" id="GO:0000433">
    <property type="term" value="P:carbon catabolite repression of transcription from RNA polymerase II promoter by glucose"/>
    <property type="evidence" value="ECO:0007669"/>
    <property type="project" value="TreeGrafter"/>
</dbReference>
<dbReference type="PANTHER" id="PTHR47428">
    <property type="entry name" value="REGULATORY PROTEIN MIG1-RELATED"/>
    <property type="match status" value="1"/>
</dbReference>
<feature type="region of interest" description="Disordered" evidence="13">
    <location>
        <begin position="310"/>
        <end position="339"/>
    </location>
</feature>
<keyword evidence="9" id="KW-0539">Nucleus</keyword>
<feature type="region of interest" description="Disordered" evidence="13">
    <location>
        <begin position="555"/>
        <end position="675"/>
    </location>
</feature>
<dbReference type="EMBL" id="BLZA01000018">
    <property type="protein sequence ID" value="GHJ86523.1"/>
    <property type="molecule type" value="Genomic_DNA"/>
</dbReference>
<keyword evidence="8" id="KW-0804">Transcription</keyword>
<protein>
    <recommendedName>
        <fullName evidence="14">C2H2-type domain-containing protein</fullName>
    </recommendedName>
</protein>
<feature type="region of interest" description="Disordered" evidence="13">
    <location>
        <begin position="817"/>
        <end position="872"/>
    </location>
</feature>
<dbReference type="Pfam" id="PF00096">
    <property type="entry name" value="zf-C2H2"/>
    <property type="match status" value="2"/>
</dbReference>
<evidence type="ECO:0000256" key="2">
    <source>
        <dbReference type="ARBA" id="ARBA00022723"/>
    </source>
</evidence>
<feature type="compositionally biased region" description="Polar residues" evidence="13">
    <location>
        <begin position="752"/>
        <end position="765"/>
    </location>
</feature>
<comment type="similarity">
    <text evidence="10">Belongs to the creA/MIG C2H2-type zinc-finger protein family.</text>
</comment>
<evidence type="ECO:0000256" key="5">
    <source>
        <dbReference type="ARBA" id="ARBA00022833"/>
    </source>
</evidence>
<dbReference type="InterPro" id="IPR051007">
    <property type="entry name" value="creA/MIG_C2H2-ZnF"/>
</dbReference>
<dbReference type="PROSITE" id="PS50157">
    <property type="entry name" value="ZINC_FINGER_C2H2_2"/>
    <property type="match status" value="2"/>
</dbReference>
<keyword evidence="7" id="KW-0238">DNA-binding</keyword>
<reference evidence="15" key="1">
    <citation type="submission" date="2020-07" db="EMBL/GenBank/DDBJ databases">
        <title>Draft Genome Sequence of a Deep-Sea Yeast, Naganishia (Cryptococcus) liquefaciens strain N6.</title>
        <authorList>
            <person name="Han Y.W."/>
            <person name="Kajitani R."/>
            <person name="Morimoto H."/>
            <person name="Parhat M."/>
            <person name="Tsubouchi H."/>
            <person name="Bakenova O."/>
            <person name="Ogata M."/>
            <person name="Argunhan B."/>
            <person name="Aoki R."/>
            <person name="Kajiwara S."/>
            <person name="Itoh T."/>
            <person name="Iwasaki H."/>
        </authorList>
    </citation>
    <scope>NUCLEOTIDE SEQUENCE</scope>
    <source>
        <strain evidence="15">N6</strain>
    </source>
</reference>
<feature type="domain" description="C2H2-type" evidence="14">
    <location>
        <begin position="159"/>
        <end position="188"/>
    </location>
</feature>
<feature type="compositionally biased region" description="Polar residues" evidence="13">
    <location>
        <begin position="835"/>
        <end position="872"/>
    </location>
</feature>
<feature type="compositionally biased region" description="Low complexity" evidence="13">
    <location>
        <begin position="506"/>
        <end position="541"/>
    </location>
</feature>
<comment type="caution">
    <text evidence="15">The sequence shown here is derived from an EMBL/GenBank/DDBJ whole genome shotgun (WGS) entry which is preliminary data.</text>
</comment>
<feature type="compositionally biased region" description="Basic and acidic residues" evidence="13">
    <location>
        <begin position="218"/>
        <end position="227"/>
    </location>
</feature>
<dbReference type="GO" id="GO:0000978">
    <property type="term" value="F:RNA polymerase II cis-regulatory region sequence-specific DNA binding"/>
    <property type="evidence" value="ECO:0007669"/>
    <property type="project" value="TreeGrafter"/>
</dbReference>
<dbReference type="SMART" id="SM00355">
    <property type="entry name" value="ZnF_C2H2"/>
    <property type="match status" value="2"/>
</dbReference>
<keyword evidence="16" id="KW-1185">Reference proteome</keyword>
<feature type="compositionally biased region" description="Polar residues" evidence="13">
    <location>
        <begin position="59"/>
        <end position="73"/>
    </location>
</feature>
<feature type="domain" description="C2H2-type" evidence="14">
    <location>
        <begin position="131"/>
        <end position="158"/>
    </location>
</feature>
<sequence>MSTEQDVKARIEAQQVAAAASAAHAHTRAMADAAALAAVGGSTNGAHFASHHGYGTASHGGSENTSPATTPNGGASADATPVPEASSNILAGFVAPVPDPKTGRLDPNDPAVKALTEAALAMDKSKIPRPYKCPLCDRAFYRLEHQTRHIRTHTGEKPHACTHPGCDKRFSRSDELTRHARIHMGQPGAEPIMQAPPIGGKSKRKSLASAHSTPGPSRIDHDADDHMTSGGFPAEYVNSRNPYSMSEHGYPVDPSLSAPAGGMTGVGGMNEMSALAAAASDQLHELERQHELERHEALRRAEWEMRHRNKMMGPQGNQGPNHGMGNMMGGGPRSGDSTPVNAAAAAAAVYGFSSERDRISSNAGINNHGQPFTGPPAVPGQSNVFYPVSAAQPETNLHPAVPPGTLADPTYLLPPNCHHEECHKSYRKRLKFAKQTAACPNCLTLAPAATGNGQAGNAAAASGGSGSNTSSQTNTPQHRSHEDLHMLSTSGGNNSNSGFQMNFGPSGSSGANSGAQQQQQAIQQHLQRLAANQAQQRHNQQKLLAQLKSQANAHAFSLSTSAPQSSRKPNSVNFSTQINGLRAPHNAASSGFGLPPGINAGNMRSNPPSTQVSPRSESSDDFEDDHAQAPSLQFEMTPSTSPVLGPMKSMSLLQHNAGGTPHLDLHAGPASKRHHERLHGHHYLSHLHHGSFTAPGSIHASPAVSRGPSRPGSTDFHHTEGHVAGSGKHGGHTSHLARDAKYRSHPYGGGSFSHSHASTPNTPALISNFGHKSSGRMSPPRLIRSNSGSHLVSMPRAYEPQQQPRHTVEDILNAATTQGNTSTRSADRNGPPVFNSYTIAQSAPTSAQTSPLHSRSNSPGVATSGGNISQGSSLAHGVRAAFGMTPIVDHTGREHTLSPPRQQKYDPGFTSPGSRLPPLGAQQAAGLLPSLSRSGSPAPSAATGSTTGMGAGQGGETAMEVDAQS</sequence>
<evidence type="ECO:0000256" key="7">
    <source>
        <dbReference type="ARBA" id="ARBA00023125"/>
    </source>
</evidence>
<feature type="region of interest" description="Disordered" evidence="13">
    <location>
        <begin position="694"/>
        <end position="781"/>
    </location>
</feature>
<dbReference type="SUPFAM" id="SSF57667">
    <property type="entry name" value="beta-beta-alpha zinc fingers"/>
    <property type="match status" value="1"/>
</dbReference>
<keyword evidence="12" id="KW-0175">Coiled coil</keyword>
<feature type="region of interest" description="Disordered" evidence="13">
    <location>
        <begin position="453"/>
        <end position="541"/>
    </location>
</feature>
<keyword evidence="6" id="KW-0805">Transcription regulation</keyword>
<accession>A0A8H3TTC8</accession>
<feature type="region of interest" description="Disordered" evidence="13">
    <location>
        <begin position="890"/>
        <end position="965"/>
    </location>
</feature>
<evidence type="ECO:0000313" key="16">
    <source>
        <dbReference type="Proteomes" id="UP000620104"/>
    </source>
</evidence>
<feature type="compositionally biased region" description="Polar residues" evidence="13">
    <location>
        <begin position="630"/>
        <end position="642"/>
    </location>
</feature>
<proteinExistence type="inferred from homology"/>
<evidence type="ECO:0000256" key="13">
    <source>
        <dbReference type="SAM" id="MobiDB-lite"/>
    </source>
</evidence>
<dbReference type="InterPro" id="IPR036236">
    <property type="entry name" value="Znf_C2H2_sf"/>
</dbReference>
<evidence type="ECO:0000259" key="14">
    <source>
        <dbReference type="PROSITE" id="PS50157"/>
    </source>
</evidence>
<evidence type="ECO:0000256" key="6">
    <source>
        <dbReference type="ARBA" id="ARBA00023015"/>
    </source>
</evidence>
<feature type="coiled-coil region" evidence="12">
    <location>
        <begin position="269"/>
        <end position="296"/>
    </location>
</feature>
<feature type="compositionally biased region" description="Low complexity" evidence="13">
    <location>
        <begin position="453"/>
        <end position="475"/>
    </location>
</feature>
<gene>
    <name evidence="15" type="ORF">NliqN6_2925</name>
</gene>
<dbReference type="InterPro" id="IPR013087">
    <property type="entry name" value="Znf_C2H2_type"/>
</dbReference>
<evidence type="ECO:0000256" key="1">
    <source>
        <dbReference type="ARBA" id="ARBA00004123"/>
    </source>
</evidence>
<feature type="compositionally biased region" description="Polar residues" evidence="13">
    <location>
        <begin position="602"/>
        <end position="616"/>
    </location>
</feature>
<feature type="region of interest" description="Disordered" evidence="13">
    <location>
        <begin position="360"/>
        <end position="384"/>
    </location>
</feature>
<feature type="compositionally biased region" description="Polar residues" evidence="13">
    <location>
        <begin position="360"/>
        <end position="370"/>
    </location>
</feature>
<comment type="subcellular location">
    <subcellularLocation>
        <location evidence="1">Nucleus</location>
    </subcellularLocation>
</comment>
<dbReference type="FunFam" id="3.30.160.60:FF:000089">
    <property type="entry name" value="DNA-binding protein creA"/>
    <property type="match status" value="1"/>
</dbReference>
<evidence type="ECO:0000256" key="11">
    <source>
        <dbReference type="PROSITE-ProRule" id="PRU00042"/>
    </source>
</evidence>
<dbReference type="Gene3D" id="3.30.160.60">
    <property type="entry name" value="Classic Zinc Finger"/>
    <property type="match status" value="2"/>
</dbReference>
<evidence type="ECO:0000313" key="15">
    <source>
        <dbReference type="EMBL" id="GHJ86523.1"/>
    </source>
</evidence>
<dbReference type="PANTHER" id="PTHR47428:SF1">
    <property type="entry name" value="REGULATORY PROTEIN MIG1-RELATED"/>
    <property type="match status" value="1"/>
</dbReference>
<dbReference type="AlphaFoldDB" id="A0A8H3TTC8"/>
<evidence type="ECO:0000256" key="4">
    <source>
        <dbReference type="ARBA" id="ARBA00022771"/>
    </source>
</evidence>
<feature type="compositionally biased region" description="Low complexity" evidence="13">
    <location>
        <begin position="312"/>
        <end position="325"/>
    </location>
</feature>
<evidence type="ECO:0000256" key="3">
    <source>
        <dbReference type="ARBA" id="ARBA00022737"/>
    </source>
</evidence>
<dbReference type="FunFam" id="3.30.160.60:FF:000072">
    <property type="entry name" value="zinc finger protein 143 isoform X1"/>
    <property type="match status" value="1"/>
</dbReference>
<dbReference type="GO" id="GO:0005634">
    <property type="term" value="C:nucleus"/>
    <property type="evidence" value="ECO:0007669"/>
    <property type="project" value="UniProtKB-SubCell"/>
</dbReference>
<dbReference type="GO" id="GO:0005737">
    <property type="term" value="C:cytoplasm"/>
    <property type="evidence" value="ECO:0007669"/>
    <property type="project" value="TreeGrafter"/>
</dbReference>
<evidence type="ECO:0000256" key="8">
    <source>
        <dbReference type="ARBA" id="ARBA00023163"/>
    </source>
</evidence>
<evidence type="ECO:0000256" key="12">
    <source>
        <dbReference type="SAM" id="Coils"/>
    </source>
</evidence>
<keyword evidence="3" id="KW-0677">Repeat</keyword>
<feature type="region of interest" description="Disordered" evidence="13">
    <location>
        <begin position="182"/>
        <end position="240"/>
    </location>
</feature>
<evidence type="ECO:0000256" key="10">
    <source>
        <dbReference type="ARBA" id="ARBA00038023"/>
    </source>
</evidence>
<organism evidence="15 16">
    <name type="scientific">Naganishia liquefaciens</name>
    <dbReference type="NCBI Taxonomy" id="104408"/>
    <lineage>
        <taxon>Eukaryota</taxon>
        <taxon>Fungi</taxon>
        <taxon>Dikarya</taxon>
        <taxon>Basidiomycota</taxon>
        <taxon>Agaricomycotina</taxon>
        <taxon>Tremellomycetes</taxon>
        <taxon>Filobasidiales</taxon>
        <taxon>Filobasidiaceae</taxon>
        <taxon>Naganishia</taxon>
    </lineage>
</organism>
<evidence type="ECO:0000256" key="9">
    <source>
        <dbReference type="ARBA" id="ARBA00023242"/>
    </source>
</evidence>
<dbReference type="GO" id="GO:0000981">
    <property type="term" value="F:DNA-binding transcription factor activity, RNA polymerase II-specific"/>
    <property type="evidence" value="ECO:0007669"/>
    <property type="project" value="UniProtKB-ARBA"/>
</dbReference>
<dbReference type="PROSITE" id="PS00028">
    <property type="entry name" value="ZINC_FINGER_C2H2_1"/>
    <property type="match status" value="2"/>
</dbReference>
<dbReference type="OrthoDB" id="654211at2759"/>
<name>A0A8H3TTC8_9TREE</name>
<dbReference type="GO" id="GO:0008270">
    <property type="term" value="F:zinc ion binding"/>
    <property type="evidence" value="ECO:0007669"/>
    <property type="project" value="UniProtKB-KW"/>
</dbReference>
<feature type="compositionally biased region" description="Polar residues" evidence="13">
    <location>
        <begin position="557"/>
        <end position="579"/>
    </location>
</feature>
<keyword evidence="5" id="KW-0862">Zinc</keyword>